<evidence type="ECO:0000256" key="3">
    <source>
        <dbReference type="ARBA" id="ARBA00022723"/>
    </source>
</evidence>
<keyword evidence="8" id="KW-0804">Transcription</keyword>
<keyword evidence="13" id="KW-1185">Reference proteome</keyword>
<keyword evidence="3" id="KW-0479">Metal-binding</keyword>
<dbReference type="CDD" id="cd20554">
    <property type="entry name" value="CYCLIN_TFIIIB90_rpt2"/>
    <property type="match status" value="1"/>
</dbReference>
<keyword evidence="9" id="KW-0539">Nucleus</keyword>
<comment type="subcellular location">
    <subcellularLocation>
        <location evidence="1">Nucleus</location>
    </subcellularLocation>
</comment>
<proteinExistence type="inferred from homology"/>
<reference evidence="12 13" key="1">
    <citation type="journal article" date="2018" name="Nat. Genet.">
        <title>The Rosa genome provides new insights in the design of modern roses.</title>
        <authorList>
            <person name="Bendahmane M."/>
        </authorList>
    </citation>
    <scope>NUCLEOTIDE SEQUENCE [LARGE SCALE GENOMIC DNA]</scope>
    <source>
        <strain evidence="13">cv. Old Blush</strain>
    </source>
</reference>
<dbReference type="Pfam" id="PF00382">
    <property type="entry name" value="TFIIB"/>
    <property type="match status" value="2"/>
</dbReference>
<dbReference type="InterPro" id="IPR013763">
    <property type="entry name" value="Cyclin-like_dom"/>
</dbReference>
<sequence length="620" mass="69750">MVWCTFCVKNVEGTSDAGRLWCSGCGKVLEDHIFSEEPTFVKNAAGQSQLAGRYVRSRESEISASRERILENAEYELRCMRNALDMGDNEEIIDIAKRFYRIAIERNFTRGRKSEQVQAACLYIACREKKKPYLLIDFSNYLKINVYVLGAVFLQLCKALRLDEHPIVQKLVDPSWFIHRFAESLPGGRDKGVMQTAQRIITSMKRDWMQTGRKPSGLCGAALYISALSHGLKCSKSDIIKIVHVCDATLTKRLVEFENTESGSLTIEEFLVKAKEQDELSKQPIMADKMDNTDGGLCEHKILCEHKDSGKPFAYGLCQTCYDDFMTISGGLDGGSNPPAFQRAEIERLKKASADLNANDSGIDTIACQSLDNSDQSSKFEKENNTKSGSENKGLLLMEPESDGAAMENTAVETGTEACDDESDNFSDIDDLEVDGYLLNEEGKRYKKMIWEEMNREYIEEQAAKEEAAKAAMDINCPEGAKKLAQNTEAAVAKRKKERQLARAAEAKNSTPAQTAAEAVHQMLTKKRLSSKINFDVLENMFETSEAPDVSQKRKFDSHLDNDDKMPHDSEELEFDAYKDDDLGMEHEYGDEEGIEGTGFNNYGYVDEVDEYNDRDYDDF</sequence>
<dbReference type="InterPro" id="IPR013150">
    <property type="entry name" value="TFIIB_cyclin"/>
</dbReference>
<keyword evidence="4" id="KW-0863">Zinc-finger</keyword>
<dbReference type="AlphaFoldDB" id="A0A2P6QV09"/>
<evidence type="ECO:0000256" key="6">
    <source>
        <dbReference type="ARBA" id="ARBA00023015"/>
    </source>
</evidence>
<evidence type="ECO:0000259" key="11">
    <source>
        <dbReference type="SMART" id="SM00385"/>
    </source>
</evidence>
<dbReference type="SUPFAM" id="SSF47954">
    <property type="entry name" value="Cyclin-like"/>
    <property type="match status" value="2"/>
</dbReference>
<dbReference type="OMA" id="EPPCKVM"/>
<dbReference type="GO" id="GO:0097550">
    <property type="term" value="C:transcription preinitiation complex"/>
    <property type="evidence" value="ECO:0007669"/>
    <property type="project" value="TreeGrafter"/>
</dbReference>
<evidence type="ECO:0000313" key="13">
    <source>
        <dbReference type="Proteomes" id="UP000238479"/>
    </source>
</evidence>
<evidence type="ECO:0000256" key="9">
    <source>
        <dbReference type="ARBA" id="ARBA00023242"/>
    </source>
</evidence>
<dbReference type="Gramene" id="PRQ38018">
    <property type="protein sequence ID" value="PRQ38018"/>
    <property type="gene ID" value="RchiOBHm_Chr4g0409121"/>
</dbReference>
<dbReference type="InterPro" id="IPR036915">
    <property type="entry name" value="Cyclin-like_sf"/>
</dbReference>
<dbReference type="EMBL" id="PDCK01000042">
    <property type="protein sequence ID" value="PRQ38018.1"/>
    <property type="molecule type" value="Genomic_DNA"/>
</dbReference>
<dbReference type="GO" id="GO:0017025">
    <property type="term" value="F:TBP-class protein binding"/>
    <property type="evidence" value="ECO:0007669"/>
    <property type="project" value="InterPro"/>
</dbReference>
<dbReference type="GO" id="GO:0000995">
    <property type="term" value="F:RNA polymerase III general transcription initiation factor activity"/>
    <property type="evidence" value="ECO:0007669"/>
    <property type="project" value="TreeGrafter"/>
</dbReference>
<keyword evidence="5" id="KW-0862">Zinc</keyword>
<evidence type="ECO:0000256" key="2">
    <source>
        <dbReference type="ARBA" id="ARBA00010857"/>
    </source>
</evidence>
<accession>A0A2P6QV09</accession>
<dbReference type="Proteomes" id="UP000238479">
    <property type="component" value="Chromosome 4"/>
</dbReference>
<evidence type="ECO:0000256" key="1">
    <source>
        <dbReference type="ARBA" id="ARBA00004123"/>
    </source>
</evidence>
<dbReference type="Pfam" id="PF07741">
    <property type="entry name" value="BRF1"/>
    <property type="match status" value="1"/>
</dbReference>
<dbReference type="InterPro" id="IPR011665">
    <property type="entry name" value="BRF1_TBP-bd_dom"/>
</dbReference>
<dbReference type="InterPro" id="IPR000812">
    <property type="entry name" value="TFIIB"/>
</dbReference>
<feature type="region of interest" description="Disordered" evidence="10">
    <location>
        <begin position="368"/>
        <end position="394"/>
    </location>
</feature>
<keyword evidence="6" id="KW-0805">Transcription regulation</keyword>
<dbReference type="CDD" id="cd20553">
    <property type="entry name" value="CYCLIN_TFIIIB90_rpt1"/>
    <property type="match status" value="1"/>
</dbReference>
<evidence type="ECO:0000256" key="4">
    <source>
        <dbReference type="ARBA" id="ARBA00022771"/>
    </source>
</evidence>
<feature type="compositionally biased region" description="Basic and acidic residues" evidence="10">
    <location>
        <begin position="551"/>
        <end position="582"/>
    </location>
</feature>
<dbReference type="STRING" id="74649.A0A2P6QV09"/>
<protein>
    <submittedName>
        <fullName evidence="12">Putative transcription factor TFIIB, brf1, TBP-binding domain-containing protein</fullName>
    </submittedName>
</protein>
<dbReference type="SMART" id="SM00385">
    <property type="entry name" value="CYCLIN"/>
    <property type="match status" value="2"/>
</dbReference>
<dbReference type="GO" id="GO:0001006">
    <property type="term" value="F:RNA polymerase III type 3 promoter sequence-specific DNA binding"/>
    <property type="evidence" value="ECO:0007669"/>
    <property type="project" value="TreeGrafter"/>
</dbReference>
<keyword evidence="7" id="KW-0010">Activator</keyword>
<feature type="compositionally biased region" description="Polar residues" evidence="10">
    <location>
        <begin position="368"/>
        <end position="377"/>
    </location>
</feature>
<dbReference type="GO" id="GO:0008270">
    <property type="term" value="F:zinc ion binding"/>
    <property type="evidence" value="ECO:0007669"/>
    <property type="project" value="UniProtKB-KW"/>
</dbReference>
<evidence type="ECO:0000256" key="7">
    <source>
        <dbReference type="ARBA" id="ARBA00023159"/>
    </source>
</evidence>
<evidence type="ECO:0000256" key="10">
    <source>
        <dbReference type="SAM" id="MobiDB-lite"/>
    </source>
</evidence>
<dbReference type="GO" id="GO:0000126">
    <property type="term" value="C:transcription factor TFIIIB complex"/>
    <property type="evidence" value="ECO:0007669"/>
    <property type="project" value="TreeGrafter"/>
</dbReference>
<dbReference type="PANTHER" id="PTHR11618:SF4">
    <property type="entry name" value="TRANSCRIPTION FACTOR IIIB 90 KDA SUBUNIT"/>
    <property type="match status" value="1"/>
</dbReference>
<organism evidence="12 13">
    <name type="scientific">Rosa chinensis</name>
    <name type="common">China rose</name>
    <dbReference type="NCBI Taxonomy" id="74649"/>
    <lineage>
        <taxon>Eukaryota</taxon>
        <taxon>Viridiplantae</taxon>
        <taxon>Streptophyta</taxon>
        <taxon>Embryophyta</taxon>
        <taxon>Tracheophyta</taxon>
        <taxon>Spermatophyta</taxon>
        <taxon>Magnoliopsida</taxon>
        <taxon>eudicotyledons</taxon>
        <taxon>Gunneridae</taxon>
        <taxon>Pentapetalae</taxon>
        <taxon>rosids</taxon>
        <taxon>fabids</taxon>
        <taxon>Rosales</taxon>
        <taxon>Rosaceae</taxon>
        <taxon>Rosoideae</taxon>
        <taxon>Rosoideae incertae sedis</taxon>
        <taxon>Rosa</taxon>
    </lineage>
</organism>
<feature type="domain" description="Cyclin-like" evidence="11">
    <location>
        <begin position="176"/>
        <end position="273"/>
    </location>
</feature>
<evidence type="ECO:0000313" key="12">
    <source>
        <dbReference type="EMBL" id="PRQ38018.1"/>
    </source>
</evidence>
<dbReference type="PRINTS" id="PR00685">
    <property type="entry name" value="TIFACTORIIB"/>
</dbReference>
<feature type="domain" description="Cyclin-like" evidence="11">
    <location>
        <begin position="75"/>
        <end position="158"/>
    </location>
</feature>
<comment type="caution">
    <text evidence="12">The sequence shown here is derived from an EMBL/GenBank/DDBJ whole genome shotgun (WGS) entry which is preliminary data.</text>
</comment>
<feature type="region of interest" description="Disordered" evidence="10">
    <location>
        <begin position="546"/>
        <end position="582"/>
    </location>
</feature>
<evidence type="ECO:0000256" key="5">
    <source>
        <dbReference type="ARBA" id="ARBA00022833"/>
    </source>
</evidence>
<dbReference type="GO" id="GO:0070897">
    <property type="term" value="P:transcription preinitiation complex assembly"/>
    <property type="evidence" value="ECO:0007669"/>
    <property type="project" value="InterPro"/>
</dbReference>
<dbReference type="Gene3D" id="1.20.5.650">
    <property type="entry name" value="Single helix bin"/>
    <property type="match status" value="1"/>
</dbReference>
<dbReference type="Gene3D" id="1.10.472.10">
    <property type="entry name" value="Cyclin-like"/>
    <property type="match status" value="2"/>
</dbReference>
<evidence type="ECO:0000256" key="8">
    <source>
        <dbReference type="ARBA" id="ARBA00023163"/>
    </source>
</evidence>
<gene>
    <name evidence="12" type="ORF">RchiOBHm_Chr4g0409121</name>
</gene>
<dbReference type="FunFam" id="1.10.472.10:FF:000007">
    <property type="entry name" value="Transcription factor IIIB 90 kDa subunit"/>
    <property type="match status" value="1"/>
</dbReference>
<name>A0A2P6QV09_ROSCH</name>
<dbReference type="PANTHER" id="PTHR11618">
    <property type="entry name" value="TRANSCRIPTION INITIATION FACTOR IIB-RELATED"/>
    <property type="match status" value="1"/>
</dbReference>
<dbReference type="FunFam" id="1.10.472.10:FF:000066">
    <property type="entry name" value="Transcription factor IIIB subunit"/>
    <property type="match status" value="1"/>
</dbReference>
<comment type="similarity">
    <text evidence="2">Belongs to the TFIIB family.</text>
</comment>
<dbReference type="GO" id="GO:0005634">
    <property type="term" value="C:nucleus"/>
    <property type="evidence" value="ECO:0007669"/>
    <property type="project" value="UniProtKB-SubCell"/>
</dbReference>